<dbReference type="GO" id="GO:0016020">
    <property type="term" value="C:membrane"/>
    <property type="evidence" value="ECO:0007669"/>
    <property type="project" value="UniProtKB-SubCell"/>
</dbReference>
<protein>
    <recommendedName>
        <fullName evidence="6">Protein kinase domain-containing protein</fullName>
    </recommendedName>
</protein>
<evidence type="ECO:0000313" key="7">
    <source>
        <dbReference type="EMBL" id="GMH25659.1"/>
    </source>
</evidence>
<dbReference type="InterPro" id="IPR011009">
    <property type="entry name" value="Kinase-like_dom_sf"/>
</dbReference>
<dbReference type="EMBL" id="BSYO01000029">
    <property type="protein sequence ID" value="GMH25659.1"/>
    <property type="molecule type" value="Genomic_DNA"/>
</dbReference>
<evidence type="ECO:0000256" key="4">
    <source>
        <dbReference type="ARBA" id="ARBA00023136"/>
    </source>
</evidence>
<accession>A0AAD3TAG4</accession>
<dbReference type="Pfam" id="PF00069">
    <property type="entry name" value="Pkinase"/>
    <property type="match status" value="1"/>
</dbReference>
<dbReference type="GO" id="GO:0005524">
    <property type="term" value="F:ATP binding"/>
    <property type="evidence" value="ECO:0007669"/>
    <property type="project" value="InterPro"/>
</dbReference>
<keyword evidence="5" id="KW-0325">Glycoprotein</keyword>
<dbReference type="Proteomes" id="UP001279734">
    <property type="component" value="Unassembled WGS sequence"/>
</dbReference>
<proteinExistence type="predicted"/>
<dbReference type="PANTHER" id="PTHR45974">
    <property type="entry name" value="RECEPTOR-LIKE PROTEIN 55"/>
    <property type="match status" value="1"/>
</dbReference>
<sequence length="227" mass="25219">MIGETGVSKAWIFSCWKMDLKIEAFLLVICIQIMISLASTDSGDHFGLSKSFSDIDKGYVTTQVKGTLGYLDPEYYLTQQLTEKSDVYSFGVVMLELVTGRIPLQQGKYIVREVKTAIDKTKDLYNLHELIDRAIRSDAIPLVGFEKFVDLALSCVEESAAKRPSMSDLVKEIENIIRLAGLNPNIDSTPVSSAYDSSSKENIRSFYGYDSLDSGSTSSLIDPINRI</sequence>
<dbReference type="PANTHER" id="PTHR45974:SF266">
    <property type="entry name" value="LEUCINE-RICH REPEAT RECEPTOR PROTEIN KINASE HPCA1"/>
    <property type="match status" value="1"/>
</dbReference>
<evidence type="ECO:0000259" key="6">
    <source>
        <dbReference type="PROSITE" id="PS50011"/>
    </source>
</evidence>
<evidence type="ECO:0000313" key="8">
    <source>
        <dbReference type="Proteomes" id="UP001279734"/>
    </source>
</evidence>
<dbReference type="InterPro" id="IPR000719">
    <property type="entry name" value="Prot_kinase_dom"/>
</dbReference>
<feature type="domain" description="Protein kinase" evidence="6">
    <location>
        <begin position="1"/>
        <end position="177"/>
    </location>
</feature>
<name>A0AAD3TAG4_NEPGR</name>
<evidence type="ECO:0000256" key="1">
    <source>
        <dbReference type="ARBA" id="ARBA00004370"/>
    </source>
</evidence>
<keyword evidence="8" id="KW-1185">Reference proteome</keyword>
<dbReference type="SUPFAM" id="SSF56112">
    <property type="entry name" value="Protein kinase-like (PK-like)"/>
    <property type="match status" value="1"/>
</dbReference>
<reference evidence="7" key="1">
    <citation type="submission" date="2023-05" db="EMBL/GenBank/DDBJ databases">
        <title>Nepenthes gracilis genome sequencing.</title>
        <authorList>
            <person name="Fukushima K."/>
        </authorList>
    </citation>
    <scope>NUCLEOTIDE SEQUENCE</scope>
    <source>
        <strain evidence="7">SING2019-196</strain>
    </source>
</reference>
<evidence type="ECO:0000256" key="2">
    <source>
        <dbReference type="ARBA" id="ARBA00022729"/>
    </source>
</evidence>
<evidence type="ECO:0000256" key="3">
    <source>
        <dbReference type="ARBA" id="ARBA00022737"/>
    </source>
</evidence>
<keyword evidence="3" id="KW-0677">Repeat</keyword>
<dbReference type="AlphaFoldDB" id="A0AAD3TAG4"/>
<keyword evidence="2" id="KW-0732">Signal</keyword>
<dbReference type="GO" id="GO:0004672">
    <property type="term" value="F:protein kinase activity"/>
    <property type="evidence" value="ECO:0007669"/>
    <property type="project" value="InterPro"/>
</dbReference>
<comment type="caution">
    <text evidence="7">The sequence shown here is derived from an EMBL/GenBank/DDBJ whole genome shotgun (WGS) entry which is preliminary data.</text>
</comment>
<organism evidence="7 8">
    <name type="scientific">Nepenthes gracilis</name>
    <name type="common">Slender pitcher plant</name>
    <dbReference type="NCBI Taxonomy" id="150966"/>
    <lineage>
        <taxon>Eukaryota</taxon>
        <taxon>Viridiplantae</taxon>
        <taxon>Streptophyta</taxon>
        <taxon>Embryophyta</taxon>
        <taxon>Tracheophyta</taxon>
        <taxon>Spermatophyta</taxon>
        <taxon>Magnoliopsida</taxon>
        <taxon>eudicotyledons</taxon>
        <taxon>Gunneridae</taxon>
        <taxon>Pentapetalae</taxon>
        <taxon>Caryophyllales</taxon>
        <taxon>Nepenthaceae</taxon>
        <taxon>Nepenthes</taxon>
    </lineage>
</organism>
<gene>
    <name evidence="7" type="ORF">Nepgr_027502</name>
</gene>
<dbReference type="Gene3D" id="1.10.510.10">
    <property type="entry name" value="Transferase(Phosphotransferase) domain 1"/>
    <property type="match status" value="1"/>
</dbReference>
<keyword evidence="4" id="KW-0472">Membrane</keyword>
<dbReference type="PROSITE" id="PS50011">
    <property type="entry name" value="PROTEIN_KINASE_DOM"/>
    <property type="match status" value="1"/>
</dbReference>
<evidence type="ECO:0000256" key="5">
    <source>
        <dbReference type="ARBA" id="ARBA00023180"/>
    </source>
</evidence>
<comment type="subcellular location">
    <subcellularLocation>
        <location evidence="1">Membrane</location>
    </subcellularLocation>
</comment>